<evidence type="ECO:0000256" key="1">
    <source>
        <dbReference type="SAM" id="Phobius"/>
    </source>
</evidence>
<evidence type="ECO:0000313" key="3">
    <source>
        <dbReference type="EMBL" id="MFC4612751.1"/>
    </source>
</evidence>
<organism evidence="3 4">
    <name type="scientific">Streptomyces maoxianensis</name>
    <dbReference type="NCBI Taxonomy" id="1459942"/>
    <lineage>
        <taxon>Bacteria</taxon>
        <taxon>Bacillati</taxon>
        <taxon>Actinomycetota</taxon>
        <taxon>Actinomycetes</taxon>
        <taxon>Kitasatosporales</taxon>
        <taxon>Streptomycetaceae</taxon>
        <taxon>Streptomyces</taxon>
    </lineage>
</organism>
<accession>A0ABV9GI73</accession>
<dbReference type="Proteomes" id="UP001595993">
    <property type="component" value="Unassembled WGS sequence"/>
</dbReference>
<name>A0ABV9GI73_9ACTN</name>
<feature type="chain" id="PRO_5046045634" description="Lipoprotein" evidence="2">
    <location>
        <begin position="27"/>
        <end position="183"/>
    </location>
</feature>
<evidence type="ECO:0000313" key="4">
    <source>
        <dbReference type="Proteomes" id="UP001595993"/>
    </source>
</evidence>
<gene>
    <name evidence="3" type="ORF">ACFO9E_34130</name>
</gene>
<evidence type="ECO:0008006" key="5">
    <source>
        <dbReference type="Google" id="ProtNLM"/>
    </source>
</evidence>
<feature type="signal peptide" evidence="2">
    <location>
        <begin position="1"/>
        <end position="26"/>
    </location>
</feature>
<keyword evidence="1" id="KW-1133">Transmembrane helix</keyword>
<evidence type="ECO:0000256" key="2">
    <source>
        <dbReference type="SAM" id="SignalP"/>
    </source>
</evidence>
<dbReference type="RefSeq" id="WP_381203110.1">
    <property type="nucleotide sequence ID" value="NZ_JBHSFE010000038.1"/>
</dbReference>
<protein>
    <recommendedName>
        <fullName evidence="5">Lipoprotein</fullName>
    </recommendedName>
</protein>
<feature type="transmembrane region" description="Helical" evidence="1">
    <location>
        <begin position="156"/>
        <end position="174"/>
    </location>
</feature>
<reference evidence="4" key="1">
    <citation type="journal article" date="2019" name="Int. J. Syst. Evol. Microbiol.">
        <title>The Global Catalogue of Microorganisms (GCM) 10K type strain sequencing project: providing services to taxonomists for standard genome sequencing and annotation.</title>
        <authorList>
            <consortium name="The Broad Institute Genomics Platform"/>
            <consortium name="The Broad Institute Genome Sequencing Center for Infectious Disease"/>
            <person name="Wu L."/>
            <person name="Ma J."/>
        </authorList>
    </citation>
    <scope>NUCLEOTIDE SEQUENCE [LARGE SCALE GENOMIC DNA]</scope>
    <source>
        <strain evidence="4">CGMCC 4.7139</strain>
    </source>
</reference>
<proteinExistence type="predicted"/>
<sequence>MRAIRAASAALLGVASFTLTTPTAVATDNQVTSPVFSVSPATVAPGGRVTLSASGCNTTATATSGVFDTVSIRLGSSTTAVVDSDARVGGQYSVQFNCPGQGTGSFNITISGGRSTPTIGSTATTATTAATTTATAPGAVRGGLGGSIAGLNAGQLAAGTALVVAAATATIFLVRRRAEGRRH</sequence>
<comment type="caution">
    <text evidence="3">The sequence shown here is derived from an EMBL/GenBank/DDBJ whole genome shotgun (WGS) entry which is preliminary data.</text>
</comment>
<keyword evidence="1" id="KW-0472">Membrane</keyword>
<dbReference type="EMBL" id="JBHSFE010000038">
    <property type="protein sequence ID" value="MFC4612751.1"/>
    <property type="molecule type" value="Genomic_DNA"/>
</dbReference>
<keyword evidence="4" id="KW-1185">Reference proteome</keyword>
<keyword evidence="2" id="KW-0732">Signal</keyword>
<keyword evidence="1" id="KW-0812">Transmembrane</keyword>